<dbReference type="EMBL" id="CAJPEV010007734">
    <property type="protein sequence ID" value="CAG0904910.1"/>
    <property type="molecule type" value="Genomic_DNA"/>
</dbReference>
<name>A0A7R9FT89_9CRUS</name>
<sequence length="223" mass="26005">MLVQFNRHQEIETLQHRQFVIHSPRPPRKIRKGAVELDRLGNHPALPPYLLTTVPCDRARRSSVINCIFAFTVVFEEYLEDLWCGNQEEIILPLLCPIEPDRGKRRENGGEKRRHDNNFGNAVVDLEGIDQNLFFCEGDGRISEEAYPCATENTHRTRAKDHIRDARKSRGPIGIHFNRDNHQNIDLVILPIERVESNETIQRKVREDFWIKKLRPSINTLTD</sequence>
<evidence type="ECO:0000313" key="1">
    <source>
        <dbReference type="EMBL" id="CAD7254079.1"/>
    </source>
</evidence>
<keyword evidence="2" id="KW-1185">Reference proteome</keyword>
<proteinExistence type="predicted"/>
<protein>
    <submittedName>
        <fullName evidence="1">Uncharacterized protein</fullName>
    </submittedName>
</protein>
<dbReference type="Proteomes" id="UP000677054">
    <property type="component" value="Unassembled WGS sequence"/>
</dbReference>
<dbReference type="EMBL" id="LR907251">
    <property type="protein sequence ID" value="CAD7254079.1"/>
    <property type="molecule type" value="Genomic_DNA"/>
</dbReference>
<accession>A0A7R9FT89</accession>
<organism evidence="1">
    <name type="scientific">Darwinula stevensoni</name>
    <dbReference type="NCBI Taxonomy" id="69355"/>
    <lineage>
        <taxon>Eukaryota</taxon>
        <taxon>Metazoa</taxon>
        <taxon>Ecdysozoa</taxon>
        <taxon>Arthropoda</taxon>
        <taxon>Crustacea</taxon>
        <taxon>Oligostraca</taxon>
        <taxon>Ostracoda</taxon>
        <taxon>Podocopa</taxon>
        <taxon>Podocopida</taxon>
        <taxon>Darwinulocopina</taxon>
        <taxon>Darwinuloidea</taxon>
        <taxon>Darwinulidae</taxon>
        <taxon>Darwinula</taxon>
    </lineage>
</organism>
<dbReference type="AlphaFoldDB" id="A0A7R9FT89"/>
<reference evidence="1" key="1">
    <citation type="submission" date="2020-11" db="EMBL/GenBank/DDBJ databases">
        <authorList>
            <person name="Tran Van P."/>
        </authorList>
    </citation>
    <scope>NUCLEOTIDE SEQUENCE</scope>
</reference>
<evidence type="ECO:0000313" key="2">
    <source>
        <dbReference type="Proteomes" id="UP000677054"/>
    </source>
</evidence>
<gene>
    <name evidence="1" type="ORF">DSTB1V02_LOCUS13825</name>
</gene>